<dbReference type="PROSITE" id="PS00622">
    <property type="entry name" value="HTH_LUXR_1"/>
    <property type="match status" value="1"/>
</dbReference>
<gene>
    <name evidence="8" type="ORF">P2L57_18380</name>
</gene>
<evidence type="ECO:0000256" key="4">
    <source>
        <dbReference type="ARBA" id="ARBA00023163"/>
    </source>
</evidence>
<dbReference type="SMART" id="SM00421">
    <property type="entry name" value="HTH_LUXR"/>
    <property type="match status" value="1"/>
</dbReference>
<dbReference type="InterPro" id="IPR000792">
    <property type="entry name" value="Tscrpt_reg_LuxR_C"/>
</dbReference>
<dbReference type="InterPro" id="IPR001789">
    <property type="entry name" value="Sig_transdc_resp-reg_receiver"/>
</dbReference>
<proteinExistence type="predicted"/>
<sequence length="205" mass="21814">MIRVLLVHDTHLFRSALAALLSRDGDLDVTTTSWSDFRTVARTSLPQVCVVDVDCPGSAALTTTAGTARSCTGPGLPDLSALVVLATASKPGLLRRASQARARGYVNKDGSPESLLRAIRQVAQGERFVDSTLALDFLQAADIPLTGRELSVLSLAAEGASVPEIARRLHLCHGTVRNYMAAINRKTGARNRVDAIRISQGAGWL</sequence>
<dbReference type="SUPFAM" id="SSF52172">
    <property type="entry name" value="CheY-like"/>
    <property type="match status" value="1"/>
</dbReference>
<dbReference type="PROSITE" id="PS50043">
    <property type="entry name" value="HTH_LUXR_2"/>
    <property type="match status" value="1"/>
</dbReference>
<keyword evidence="9" id="KW-1185">Reference proteome</keyword>
<dbReference type="SUPFAM" id="SSF46894">
    <property type="entry name" value="C-terminal effector domain of the bipartite response regulators"/>
    <property type="match status" value="1"/>
</dbReference>
<evidence type="ECO:0000256" key="1">
    <source>
        <dbReference type="ARBA" id="ARBA00022553"/>
    </source>
</evidence>
<dbReference type="InterPro" id="IPR036388">
    <property type="entry name" value="WH-like_DNA-bd_sf"/>
</dbReference>
<keyword evidence="2" id="KW-0805">Transcription regulation</keyword>
<reference evidence="8 9" key="1">
    <citation type="submission" date="2023-03" db="EMBL/GenBank/DDBJ databases">
        <title>Draft genome sequence of type strain Streptomyces ferralitis JCM 14344.</title>
        <authorList>
            <person name="Klaysubun C."/>
            <person name="Duangmal K."/>
        </authorList>
    </citation>
    <scope>NUCLEOTIDE SEQUENCE [LARGE SCALE GENOMIC DNA]</scope>
    <source>
        <strain evidence="8 9">JCM 14344</strain>
    </source>
</reference>
<name>A0ABT5Z1T3_9ACTN</name>
<feature type="modified residue" description="4-aspartylphosphate" evidence="5">
    <location>
        <position position="52"/>
    </location>
</feature>
<dbReference type="PANTHER" id="PTHR44688">
    <property type="entry name" value="DNA-BINDING TRANSCRIPTIONAL ACTIVATOR DEVR_DOSR"/>
    <property type="match status" value="1"/>
</dbReference>
<dbReference type="Proteomes" id="UP001220022">
    <property type="component" value="Unassembled WGS sequence"/>
</dbReference>
<feature type="domain" description="HTH luxR-type" evidence="6">
    <location>
        <begin position="138"/>
        <end position="203"/>
    </location>
</feature>
<comment type="caution">
    <text evidence="8">The sequence shown here is derived from an EMBL/GenBank/DDBJ whole genome shotgun (WGS) entry which is preliminary data.</text>
</comment>
<dbReference type="Pfam" id="PF00196">
    <property type="entry name" value="GerE"/>
    <property type="match status" value="1"/>
</dbReference>
<evidence type="ECO:0000259" key="7">
    <source>
        <dbReference type="PROSITE" id="PS50110"/>
    </source>
</evidence>
<dbReference type="CDD" id="cd17535">
    <property type="entry name" value="REC_NarL-like"/>
    <property type="match status" value="1"/>
</dbReference>
<keyword evidence="3" id="KW-0238">DNA-binding</keyword>
<organism evidence="8 9">
    <name type="scientific">Streptantibioticus ferralitis</name>
    <dbReference type="NCBI Taxonomy" id="236510"/>
    <lineage>
        <taxon>Bacteria</taxon>
        <taxon>Bacillati</taxon>
        <taxon>Actinomycetota</taxon>
        <taxon>Actinomycetes</taxon>
        <taxon>Kitasatosporales</taxon>
        <taxon>Streptomycetaceae</taxon>
        <taxon>Streptantibioticus</taxon>
    </lineage>
</organism>
<evidence type="ECO:0000256" key="5">
    <source>
        <dbReference type="PROSITE-ProRule" id="PRU00169"/>
    </source>
</evidence>
<feature type="domain" description="Response regulatory" evidence="7">
    <location>
        <begin position="3"/>
        <end position="123"/>
    </location>
</feature>
<dbReference type="RefSeq" id="WP_275815813.1">
    <property type="nucleotide sequence ID" value="NZ_BAAANM010000027.1"/>
</dbReference>
<dbReference type="PRINTS" id="PR00038">
    <property type="entry name" value="HTHLUXR"/>
</dbReference>
<keyword evidence="4" id="KW-0804">Transcription</keyword>
<evidence type="ECO:0000256" key="3">
    <source>
        <dbReference type="ARBA" id="ARBA00023125"/>
    </source>
</evidence>
<dbReference type="PANTHER" id="PTHR44688:SF16">
    <property type="entry name" value="DNA-BINDING TRANSCRIPTIONAL ACTIVATOR DEVR_DOSR"/>
    <property type="match status" value="1"/>
</dbReference>
<dbReference type="Gene3D" id="1.10.10.10">
    <property type="entry name" value="Winged helix-like DNA-binding domain superfamily/Winged helix DNA-binding domain"/>
    <property type="match status" value="1"/>
</dbReference>
<dbReference type="InterPro" id="IPR016032">
    <property type="entry name" value="Sig_transdc_resp-reg_C-effctor"/>
</dbReference>
<dbReference type="PROSITE" id="PS50110">
    <property type="entry name" value="RESPONSE_REGULATORY"/>
    <property type="match status" value="1"/>
</dbReference>
<protein>
    <submittedName>
        <fullName evidence="8">Response regulator transcription factor</fullName>
    </submittedName>
</protein>
<dbReference type="SMART" id="SM00448">
    <property type="entry name" value="REC"/>
    <property type="match status" value="1"/>
</dbReference>
<evidence type="ECO:0000313" key="9">
    <source>
        <dbReference type="Proteomes" id="UP001220022"/>
    </source>
</evidence>
<dbReference type="InterPro" id="IPR058245">
    <property type="entry name" value="NreC/VraR/RcsB-like_REC"/>
</dbReference>
<evidence type="ECO:0000313" key="8">
    <source>
        <dbReference type="EMBL" id="MDF2257612.1"/>
    </source>
</evidence>
<dbReference type="CDD" id="cd06170">
    <property type="entry name" value="LuxR_C_like"/>
    <property type="match status" value="1"/>
</dbReference>
<evidence type="ECO:0000256" key="2">
    <source>
        <dbReference type="ARBA" id="ARBA00023015"/>
    </source>
</evidence>
<accession>A0ABT5Z1T3</accession>
<dbReference type="Gene3D" id="3.40.50.2300">
    <property type="match status" value="1"/>
</dbReference>
<evidence type="ECO:0000259" key="6">
    <source>
        <dbReference type="PROSITE" id="PS50043"/>
    </source>
</evidence>
<dbReference type="EMBL" id="JARHTQ010000011">
    <property type="protein sequence ID" value="MDF2257612.1"/>
    <property type="molecule type" value="Genomic_DNA"/>
</dbReference>
<keyword evidence="1 5" id="KW-0597">Phosphoprotein</keyword>
<dbReference type="InterPro" id="IPR011006">
    <property type="entry name" value="CheY-like_superfamily"/>
</dbReference>